<comment type="similarity">
    <text evidence="2">Belongs to the CpsC/CapA family.</text>
</comment>
<keyword evidence="9" id="KW-0418">Kinase</keyword>
<dbReference type="Pfam" id="PF10609">
    <property type="entry name" value="ParA"/>
    <property type="match status" value="1"/>
</dbReference>
<keyword evidence="20" id="KW-1185">Reference proteome</keyword>
<dbReference type="PANTHER" id="PTHR32309:SF13">
    <property type="entry name" value="FERRIC ENTEROBACTIN TRANSPORT PROTEIN FEPE"/>
    <property type="match status" value="1"/>
</dbReference>
<name>A0A8J7L4S3_9CYAN</name>
<feature type="transmembrane region" description="Helical" evidence="16">
    <location>
        <begin position="426"/>
        <end position="447"/>
    </location>
</feature>
<evidence type="ECO:0000256" key="16">
    <source>
        <dbReference type="SAM" id="Phobius"/>
    </source>
</evidence>
<keyword evidence="6 19" id="KW-0808">Transferase</keyword>
<dbReference type="Pfam" id="PF02706">
    <property type="entry name" value="Wzz"/>
    <property type="match status" value="1"/>
</dbReference>
<sequence>MEIKNYSEEIDVQKYWLVLKRRWLIISGVFTAFATLGVVNFLIQPPTYEASGKLLFELNRTSSLTGVGEKLGNLESIGSNPLDTQALLVQSVPVLQEVIDTLKLKDKDGNPLDTESIAIKVETIIGTDGLKVSYVSKEPEVAKEVVNQVMKSAVANNILNNRSKVIAAGKFLEKQVPQAKRELDQAAEALRQFRSQNRIVDLEEEATGTVKSMLAIDDELNNTRLQIANLNTQEQQIRRQLQLSADQALDVTSLSQVSGVQELLVELQKIQTQLTIRQASFTDEDPKVIDLKSQEAGLRDLLQKRIAESSGSQTRIEPGKLQIGEIKQNLASEYVKLQSQRLGLESKLQSISSIKNSYNQRAYALPNLKKIQGELERRLSLAQKNYENLWTKYQEIKLVESQTIGNARILQYAEVGRDPSAMKKKILLLVGGVFGGLLLGVATAFLIDVLDKRVKTSKEAEELFDHNLLGLIPAFKIKKPSQSEALTLKRISRRIIVETSPRSVIHESYQMLQANLKFVSLDKKVRTIVVTSSVPGEGKSEVSANLAAVIAQTGRRVLLVDADMRRPSQHHLWGLINTVGLSNVIAGQEELFDTVQQITPNLSVLTTGDLPPNSLSLIDSEPMLTLIDTLFQKYDYVIFDTPPLVGTADAAVLGKMVDGVLVVVRPDVVDTTSVNVAKALLSRSEANILGIIANGVNIKQESPNYFYYNSLHPEQKIEKVITVPLS</sequence>
<dbReference type="CDD" id="cd05387">
    <property type="entry name" value="BY-kinase"/>
    <property type="match status" value="1"/>
</dbReference>
<evidence type="ECO:0000256" key="6">
    <source>
        <dbReference type="ARBA" id="ARBA00022679"/>
    </source>
</evidence>
<dbReference type="GO" id="GO:0042802">
    <property type="term" value="F:identical protein binding"/>
    <property type="evidence" value="ECO:0007669"/>
    <property type="project" value="UniProtKB-ARBA"/>
</dbReference>
<keyword evidence="8" id="KW-0547">Nucleotide-binding</keyword>
<evidence type="ECO:0000256" key="8">
    <source>
        <dbReference type="ARBA" id="ARBA00022741"/>
    </source>
</evidence>
<evidence type="ECO:0000256" key="13">
    <source>
        <dbReference type="ARBA" id="ARBA00023137"/>
    </source>
</evidence>
<evidence type="ECO:0000256" key="7">
    <source>
        <dbReference type="ARBA" id="ARBA00022692"/>
    </source>
</evidence>
<dbReference type="GO" id="GO:0005524">
    <property type="term" value="F:ATP binding"/>
    <property type="evidence" value="ECO:0007669"/>
    <property type="project" value="UniProtKB-KW"/>
</dbReference>
<gene>
    <name evidence="19" type="ORF">I8751_16320</name>
</gene>
<protein>
    <recommendedName>
        <fullName evidence="4">non-specific protein-tyrosine kinase</fullName>
        <ecNumber evidence="4">2.7.10.2</ecNumber>
    </recommendedName>
</protein>
<organism evidence="19 20">
    <name type="scientific">Atlanticothrix silvestris CENA357</name>
    <dbReference type="NCBI Taxonomy" id="1725252"/>
    <lineage>
        <taxon>Bacteria</taxon>
        <taxon>Bacillati</taxon>
        <taxon>Cyanobacteriota</taxon>
        <taxon>Cyanophyceae</taxon>
        <taxon>Nostocales</taxon>
        <taxon>Nodulariaceae</taxon>
        <taxon>Atlanticothrix</taxon>
        <taxon>Atlanticothrix silvestris</taxon>
    </lineage>
</organism>
<comment type="catalytic activity">
    <reaction evidence="14">
        <text>L-tyrosyl-[protein] + ATP = O-phospho-L-tyrosyl-[protein] + ADP + H(+)</text>
        <dbReference type="Rhea" id="RHEA:10596"/>
        <dbReference type="Rhea" id="RHEA-COMP:10136"/>
        <dbReference type="Rhea" id="RHEA-COMP:20101"/>
        <dbReference type="ChEBI" id="CHEBI:15378"/>
        <dbReference type="ChEBI" id="CHEBI:30616"/>
        <dbReference type="ChEBI" id="CHEBI:46858"/>
        <dbReference type="ChEBI" id="CHEBI:61978"/>
        <dbReference type="ChEBI" id="CHEBI:456216"/>
        <dbReference type="EC" id="2.7.10.2"/>
    </reaction>
</comment>
<evidence type="ECO:0000259" key="17">
    <source>
        <dbReference type="Pfam" id="PF02706"/>
    </source>
</evidence>
<dbReference type="RefSeq" id="WP_214440168.1">
    <property type="nucleotide sequence ID" value="NZ_JAECZB010000049.1"/>
</dbReference>
<evidence type="ECO:0000256" key="3">
    <source>
        <dbReference type="ARBA" id="ARBA00007316"/>
    </source>
</evidence>
<feature type="domain" description="Tyrosine-protein kinase G-rich" evidence="18">
    <location>
        <begin position="375"/>
        <end position="446"/>
    </location>
</feature>
<feature type="domain" description="Polysaccharide chain length determinant N-terminal" evidence="17">
    <location>
        <begin position="8"/>
        <end position="102"/>
    </location>
</feature>
<dbReference type="InterPro" id="IPR003856">
    <property type="entry name" value="LPS_length_determ_N"/>
</dbReference>
<dbReference type="InterPro" id="IPR027417">
    <property type="entry name" value="P-loop_NTPase"/>
</dbReference>
<evidence type="ECO:0000313" key="19">
    <source>
        <dbReference type="EMBL" id="MBH8553907.1"/>
    </source>
</evidence>
<evidence type="ECO:0000256" key="14">
    <source>
        <dbReference type="ARBA" id="ARBA00051245"/>
    </source>
</evidence>
<feature type="coiled-coil region" evidence="15">
    <location>
        <begin position="169"/>
        <end position="240"/>
    </location>
</feature>
<evidence type="ECO:0000256" key="15">
    <source>
        <dbReference type="SAM" id="Coils"/>
    </source>
</evidence>
<dbReference type="InterPro" id="IPR050445">
    <property type="entry name" value="Bact_polysacc_biosynth/exp"/>
</dbReference>
<dbReference type="EC" id="2.7.10.2" evidence="4"/>
<keyword evidence="12 16" id="KW-0472">Membrane</keyword>
<evidence type="ECO:0000256" key="12">
    <source>
        <dbReference type="ARBA" id="ARBA00023136"/>
    </source>
</evidence>
<evidence type="ECO:0000256" key="1">
    <source>
        <dbReference type="ARBA" id="ARBA00004651"/>
    </source>
</evidence>
<dbReference type="InterPro" id="IPR005702">
    <property type="entry name" value="Wzc-like_C"/>
</dbReference>
<keyword evidence="7 16" id="KW-0812">Transmembrane</keyword>
<dbReference type="Proteomes" id="UP000599391">
    <property type="component" value="Unassembled WGS sequence"/>
</dbReference>
<keyword evidence="15" id="KW-0175">Coiled coil</keyword>
<comment type="caution">
    <text evidence="19">The sequence shown here is derived from an EMBL/GenBank/DDBJ whole genome shotgun (WGS) entry which is preliminary data.</text>
</comment>
<evidence type="ECO:0000256" key="10">
    <source>
        <dbReference type="ARBA" id="ARBA00022840"/>
    </source>
</evidence>
<dbReference type="FunFam" id="3.40.50.300:FF:000527">
    <property type="entry name" value="Tyrosine-protein kinase etk"/>
    <property type="match status" value="1"/>
</dbReference>
<keyword evidence="13" id="KW-0829">Tyrosine-protein kinase</keyword>
<proteinExistence type="inferred from homology"/>
<dbReference type="AlphaFoldDB" id="A0A8J7L4S3"/>
<keyword evidence="10" id="KW-0067">ATP-binding</keyword>
<evidence type="ECO:0000259" key="18">
    <source>
        <dbReference type="Pfam" id="PF13807"/>
    </source>
</evidence>
<keyword evidence="11 16" id="KW-1133">Transmembrane helix</keyword>
<dbReference type="InterPro" id="IPR032807">
    <property type="entry name" value="GNVR"/>
</dbReference>
<evidence type="ECO:0000256" key="4">
    <source>
        <dbReference type="ARBA" id="ARBA00011903"/>
    </source>
</evidence>
<dbReference type="Gene3D" id="3.40.50.300">
    <property type="entry name" value="P-loop containing nucleotide triphosphate hydrolases"/>
    <property type="match status" value="1"/>
</dbReference>
<dbReference type="Pfam" id="PF13807">
    <property type="entry name" value="GNVR"/>
    <property type="match status" value="1"/>
</dbReference>
<dbReference type="PANTHER" id="PTHR32309">
    <property type="entry name" value="TYROSINE-PROTEIN KINASE"/>
    <property type="match status" value="1"/>
</dbReference>
<comment type="subcellular location">
    <subcellularLocation>
        <location evidence="1">Cell membrane</location>
        <topology evidence="1">Multi-pass membrane protein</topology>
    </subcellularLocation>
</comment>
<dbReference type="InterPro" id="IPR033756">
    <property type="entry name" value="YlxH/NBP35"/>
</dbReference>
<comment type="similarity">
    <text evidence="3">Belongs to the CpsD/CapB family.</text>
</comment>
<reference evidence="19 20" key="1">
    <citation type="journal article" date="2021" name="Int. J. Syst. Evol. Microbiol.">
        <title>Amazonocrinis nigriterrae gen. nov., sp. nov., Atlanticothrix silvestris gen. nov., sp. nov. and Dendronalium phyllosphericum gen. nov., sp. nov., nostocacean cyanobacteria from Brazilian environments.</title>
        <authorList>
            <person name="Alvarenga D.O."/>
            <person name="Andreote A.P.D."/>
            <person name="Branco L.H.Z."/>
            <person name="Delbaje E."/>
            <person name="Cruz R.B."/>
            <person name="Varani A.M."/>
            <person name="Fiore M.F."/>
        </authorList>
    </citation>
    <scope>NUCLEOTIDE SEQUENCE [LARGE SCALE GENOMIC DNA]</scope>
    <source>
        <strain evidence="19 20">CENA357</strain>
    </source>
</reference>
<dbReference type="SUPFAM" id="SSF52540">
    <property type="entry name" value="P-loop containing nucleoside triphosphate hydrolases"/>
    <property type="match status" value="1"/>
</dbReference>
<dbReference type="EMBL" id="JAECZB010000049">
    <property type="protein sequence ID" value="MBH8553907.1"/>
    <property type="molecule type" value="Genomic_DNA"/>
</dbReference>
<accession>A0A8J7L4S3</accession>
<dbReference type="GO" id="GO:0004715">
    <property type="term" value="F:non-membrane spanning protein tyrosine kinase activity"/>
    <property type="evidence" value="ECO:0007669"/>
    <property type="project" value="UniProtKB-EC"/>
</dbReference>
<feature type="transmembrane region" description="Helical" evidence="16">
    <location>
        <begin position="23"/>
        <end position="43"/>
    </location>
</feature>
<evidence type="ECO:0000313" key="20">
    <source>
        <dbReference type="Proteomes" id="UP000599391"/>
    </source>
</evidence>
<evidence type="ECO:0000256" key="5">
    <source>
        <dbReference type="ARBA" id="ARBA00022475"/>
    </source>
</evidence>
<evidence type="ECO:0000256" key="11">
    <source>
        <dbReference type="ARBA" id="ARBA00022989"/>
    </source>
</evidence>
<keyword evidence="5" id="KW-1003">Cell membrane</keyword>
<dbReference type="GO" id="GO:0005886">
    <property type="term" value="C:plasma membrane"/>
    <property type="evidence" value="ECO:0007669"/>
    <property type="project" value="UniProtKB-SubCell"/>
</dbReference>
<evidence type="ECO:0000256" key="2">
    <source>
        <dbReference type="ARBA" id="ARBA00006683"/>
    </source>
</evidence>
<dbReference type="NCBIfam" id="TIGR01007">
    <property type="entry name" value="eps_fam"/>
    <property type="match status" value="1"/>
</dbReference>
<evidence type="ECO:0000256" key="9">
    <source>
        <dbReference type="ARBA" id="ARBA00022777"/>
    </source>
</evidence>